<dbReference type="VEuPathDB" id="FungiDB:EMCG_07681"/>
<protein>
    <submittedName>
        <fullName evidence="1">Uncharacterized protein</fullName>
    </submittedName>
</protein>
<accession>A0A0G2I7F5</accession>
<name>A0A0G2I7F5_9EURO</name>
<proteinExistence type="predicted"/>
<dbReference type="OrthoDB" id="4932428at2759"/>
<dbReference type="Proteomes" id="UP000034164">
    <property type="component" value="Unassembled WGS sequence"/>
</dbReference>
<evidence type="ECO:0000313" key="1">
    <source>
        <dbReference type="EMBL" id="KKZ66567.1"/>
    </source>
</evidence>
<gene>
    <name evidence="1" type="ORF">EMCG_07681</name>
</gene>
<organism evidence="1 2">
    <name type="scientific">[Emmonsia] crescens</name>
    <dbReference type="NCBI Taxonomy" id="73230"/>
    <lineage>
        <taxon>Eukaryota</taxon>
        <taxon>Fungi</taxon>
        <taxon>Dikarya</taxon>
        <taxon>Ascomycota</taxon>
        <taxon>Pezizomycotina</taxon>
        <taxon>Eurotiomycetes</taxon>
        <taxon>Eurotiomycetidae</taxon>
        <taxon>Onygenales</taxon>
        <taxon>Ajellomycetaceae</taxon>
        <taxon>Emergomyces</taxon>
    </lineage>
</organism>
<sequence>MEQNKEQLINALRTHCINTITELRSAERALIKYDPAEVTEPLSEAWLYYVNSNNLLSELRFLTKNYPFSSECLDDAKSLTISDPKTARSWNYCWLVLSKMQEQQLIPKHARDIAANPAMWGGRPPTTTEIEQLSDACTAEWTMAAEQMLRHWEHPPIKLDD</sequence>
<evidence type="ECO:0000313" key="2">
    <source>
        <dbReference type="Proteomes" id="UP000034164"/>
    </source>
</evidence>
<dbReference type="AlphaFoldDB" id="A0A0G2I7F5"/>
<comment type="caution">
    <text evidence="1">The sequence shown here is derived from an EMBL/GenBank/DDBJ whole genome shotgun (WGS) entry which is preliminary data.</text>
</comment>
<reference evidence="2" key="1">
    <citation type="journal article" date="2015" name="PLoS Genet.">
        <title>The dynamic genome and transcriptome of the human fungal pathogen Blastomyces and close relative Emmonsia.</title>
        <authorList>
            <person name="Munoz J.F."/>
            <person name="Gauthier G.M."/>
            <person name="Desjardins C.A."/>
            <person name="Gallo J.E."/>
            <person name="Holder J."/>
            <person name="Sullivan T.D."/>
            <person name="Marty A.J."/>
            <person name="Carmen J.C."/>
            <person name="Chen Z."/>
            <person name="Ding L."/>
            <person name="Gujja S."/>
            <person name="Magrini V."/>
            <person name="Misas E."/>
            <person name="Mitreva M."/>
            <person name="Priest M."/>
            <person name="Saif S."/>
            <person name="Whiston E.A."/>
            <person name="Young S."/>
            <person name="Zeng Q."/>
            <person name="Goldman W.E."/>
            <person name="Mardis E.R."/>
            <person name="Taylor J.W."/>
            <person name="McEwen J.G."/>
            <person name="Clay O.K."/>
            <person name="Klein B.S."/>
            <person name="Cuomo C.A."/>
        </authorList>
    </citation>
    <scope>NUCLEOTIDE SEQUENCE [LARGE SCALE GENOMIC DNA]</scope>
    <source>
        <strain evidence="2">UAMH 3008</strain>
    </source>
</reference>
<dbReference type="EMBL" id="LCZI01000449">
    <property type="protein sequence ID" value="KKZ66567.1"/>
    <property type="molecule type" value="Genomic_DNA"/>
</dbReference>